<organism evidence="1 2">
    <name type="scientific">Pleuronectes platessa</name>
    <name type="common">European plaice</name>
    <dbReference type="NCBI Taxonomy" id="8262"/>
    <lineage>
        <taxon>Eukaryota</taxon>
        <taxon>Metazoa</taxon>
        <taxon>Chordata</taxon>
        <taxon>Craniata</taxon>
        <taxon>Vertebrata</taxon>
        <taxon>Euteleostomi</taxon>
        <taxon>Actinopterygii</taxon>
        <taxon>Neopterygii</taxon>
        <taxon>Teleostei</taxon>
        <taxon>Neoteleostei</taxon>
        <taxon>Acanthomorphata</taxon>
        <taxon>Carangaria</taxon>
        <taxon>Pleuronectiformes</taxon>
        <taxon>Pleuronectoidei</taxon>
        <taxon>Pleuronectidae</taxon>
        <taxon>Pleuronectes</taxon>
    </lineage>
</organism>
<proteinExistence type="predicted"/>
<dbReference type="Proteomes" id="UP001153269">
    <property type="component" value="Unassembled WGS sequence"/>
</dbReference>
<accession>A0A9N7UB98</accession>
<sequence>MWGSLRGFVRQKPWGHNKVSVGSEGPVGVLHTLNRLGGHSGLPLREREEKKKCILGQRWQFFPSLFTESERAATYMEVEVELVQKHDQTRPDQAQQLGEQIALNNLDQLCFRSVHHPPSVLIHCPPADQATVASAHYLSTLACYQHRC</sequence>
<dbReference type="EMBL" id="CADEAL010001002">
    <property type="protein sequence ID" value="CAB1427881.1"/>
    <property type="molecule type" value="Genomic_DNA"/>
</dbReference>
<gene>
    <name evidence="1" type="ORF">PLEPLA_LOCUS15826</name>
</gene>
<evidence type="ECO:0000313" key="1">
    <source>
        <dbReference type="EMBL" id="CAB1427881.1"/>
    </source>
</evidence>
<evidence type="ECO:0000313" key="2">
    <source>
        <dbReference type="Proteomes" id="UP001153269"/>
    </source>
</evidence>
<comment type="caution">
    <text evidence="1">The sequence shown here is derived from an EMBL/GenBank/DDBJ whole genome shotgun (WGS) entry which is preliminary data.</text>
</comment>
<name>A0A9N7UB98_PLEPL</name>
<keyword evidence="2" id="KW-1185">Reference proteome</keyword>
<protein>
    <submittedName>
        <fullName evidence="1">Uncharacterized protein</fullName>
    </submittedName>
</protein>
<reference evidence="1" key="1">
    <citation type="submission" date="2020-03" db="EMBL/GenBank/DDBJ databases">
        <authorList>
            <person name="Weist P."/>
        </authorList>
    </citation>
    <scope>NUCLEOTIDE SEQUENCE</scope>
</reference>
<dbReference type="AlphaFoldDB" id="A0A9N7UB98"/>